<dbReference type="EMBL" id="CAJNRD030001114">
    <property type="protein sequence ID" value="CAG5074071.1"/>
    <property type="molecule type" value="Genomic_DNA"/>
</dbReference>
<dbReference type="AlphaFoldDB" id="A0A8J2H527"/>
<sequence>MKLQCHLYEVVNIQSPKLQKRSVEAGHHIKIQAFSHEIEHYLTPLNDLFATENTPIKEAMYDSKKRKLVVRRSSVSMAMVSQHIYQEKSYRITLSVKIHRGRREISGIIGYKNWHVSPMPERLRRSLNQNRSNRSVDDEIDSDDIDKSYHIISQLPNTDGQNLMAPLFSVQRSERSAEQHKVAYIEVLVIVDFYSFKLMNFNMNKTITYVLASWNSVDTLYRDFENPKIKISIAGIIVAQVLFLLFWHYIGPIEAPYPSNLSA</sequence>
<reference evidence="2" key="1">
    <citation type="submission" date="2021-04" db="EMBL/GenBank/DDBJ databases">
        <authorList>
            <person name="Chebbi M.A.C M."/>
        </authorList>
    </citation>
    <scope>NUCLEOTIDE SEQUENCE</scope>
</reference>
<keyword evidence="1" id="KW-0812">Transmembrane</keyword>
<organism evidence="2 3">
    <name type="scientific">Cotesia congregata</name>
    <name type="common">Parasitoid wasp</name>
    <name type="synonym">Apanteles congregatus</name>
    <dbReference type="NCBI Taxonomy" id="51543"/>
    <lineage>
        <taxon>Eukaryota</taxon>
        <taxon>Metazoa</taxon>
        <taxon>Ecdysozoa</taxon>
        <taxon>Arthropoda</taxon>
        <taxon>Hexapoda</taxon>
        <taxon>Insecta</taxon>
        <taxon>Pterygota</taxon>
        <taxon>Neoptera</taxon>
        <taxon>Endopterygota</taxon>
        <taxon>Hymenoptera</taxon>
        <taxon>Apocrita</taxon>
        <taxon>Ichneumonoidea</taxon>
        <taxon>Braconidae</taxon>
        <taxon>Microgastrinae</taxon>
        <taxon>Cotesia</taxon>
    </lineage>
</organism>
<dbReference type="Proteomes" id="UP000786811">
    <property type="component" value="Unassembled WGS sequence"/>
</dbReference>
<name>A0A8J2H527_COTCN</name>
<accession>A0A8J2H527</accession>
<dbReference type="OrthoDB" id="7695528at2759"/>
<comment type="caution">
    <text evidence="2">The sequence shown here is derived from an EMBL/GenBank/DDBJ whole genome shotgun (WGS) entry which is preliminary data.</text>
</comment>
<gene>
    <name evidence="2" type="ORF">HICCMSTLAB_LOCUS843</name>
</gene>
<proteinExistence type="predicted"/>
<protein>
    <submittedName>
        <fullName evidence="2">Uncharacterized protein</fullName>
    </submittedName>
</protein>
<dbReference type="GO" id="GO:0008237">
    <property type="term" value="F:metallopeptidase activity"/>
    <property type="evidence" value="ECO:0007669"/>
    <property type="project" value="InterPro"/>
</dbReference>
<dbReference type="SUPFAM" id="SSF55486">
    <property type="entry name" value="Metalloproteases ('zincins'), catalytic domain"/>
    <property type="match status" value="1"/>
</dbReference>
<keyword evidence="3" id="KW-1185">Reference proteome</keyword>
<evidence type="ECO:0000256" key="1">
    <source>
        <dbReference type="SAM" id="Phobius"/>
    </source>
</evidence>
<keyword evidence="1" id="KW-1133">Transmembrane helix</keyword>
<keyword evidence="1" id="KW-0472">Membrane</keyword>
<evidence type="ECO:0000313" key="3">
    <source>
        <dbReference type="Proteomes" id="UP000786811"/>
    </source>
</evidence>
<evidence type="ECO:0000313" key="2">
    <source>
        <dbReference type="EMBL" id="CAG5074071.1"/>
    </source>
</evidence>
<feature type="transmembrane region" description="Helical" evidence="1">
    <location>
        <begin position="231"/>
        <end position="250"/>
    </location>
</feature>
<dbReference type="InterPro" id="IPR024079">
    <property type="entry name" value="MetalloPept_cat_dom_sf"/>
</dbReference>
<dbReference type="Gene3D" id="3.40.390.10">
    <property type="entry name" value="Collagenase (Catalytic Domain)"/>
    <property type="match status" value="1"/>
</dbReference>